<feature type="compositionally biased region" description="Basic and acidic residues" evidence="7">
    <location>
        <begin position="1485"/>
        <end position="1506"/>
    </location>
</feature>
<name>A0AAE8MYL6_9PEZI</name>
<dbReference type="PANTHER" id="PTHR22928:SF3">
    <property type="entry name" value="TELOMERE-ASSOCIATED PROTEIN RIF1"/>
    <property type="match status" value="1"/>
</dbReference>
<dbReference type="InterPro" id="IPR022031">
    <property type="entry name" value="Rif1_N"/>
</dbReference>
<evidence type="ECO:0000313" key="10">
    <source>
        <dbReference type="Proteomes" id="UP001187682"/>
    </source>
</evidence>
<dbReference type="Pfam" id="PF12231">
    <property type="entry name" value="Rif1_N"/>
    <property type="match status" value="1"/>
</dbReference>
<dbReference type="EMBL" id="ONZQ02000006">
    <property type="protein sequence ID" value="SPO02149.1"/>
    <property type="molecule type" value="Genomic_DNA"/>
</dbReference>
<evidence type="ECO:0000256" key="3">
    <source>
        <dbReference type="ARBA" id="ARBA00022454"/>
    </source>
</evidence>
<gene>
    <name evidence="9" type="ORF">DNG_04822</name>
</gene>
<keyword evidence="3" id="KW-0158">Chromosome</keyword>
<dbReference type="Proteomes" id="UP001187682">
    <property type="component" value="Unassembled WGS sequence"/>
</dbReference>
<feature type="compositionally biased region" description="Low complexity" evidence="7">
    <location>
        <begin position="1401"/>
        <end position="1412"/>
    </location>
</feature>
<comment type="subcellular location">
    <subcellularLocation>
        <location evidence="2">Chromosome</location>
        <location evidence="2">Telomere</location>
    </subcellularLocation>
    <subcellularLocation>
        <location evidence="1">Nucleus</location>
    </subcellularLocation>
</comment>
<accession>A0AAE8MYL6</accession>
<dbReference type="GO" id="GO:0140445">
    <property type="term" value="C:chromosome, telomeric repeat region"/>
    <property type="evidence" value="ECO:0007669"/>
    <property type="project" value="TreeGrafter"/>
</dbReference>
<feature type="compositionally biased region" description="Basic and acidic residues" evidence="7">
    <location>
        <begin position="699"/>
        <end position="708"/>
    </location>
</feature>
<feature type="compositionally biased region" description="Basic and acidic residues" evidence="7">
    <location>
        <begin position="1207"/>
        <end position="1217"/>
    </location>
</feature>
<dbReference type="PANTHER" id="PTHR22928">
    <property type="entry name" value="TELOMERE-ASSOCIATED PROTEIN RIF1"/>
    <property type="match status" value="1"/>
</dbReference>
<feature type="region of interest" description="Disordered" evidence="7">
    <location>
        <begin position="85"/>
        <end position="115"/>
    </location>
</feature>
<protein>
    <submittedName>
        <fullName evidence="9">Related to telomere length regulator protein rif1</fullName>
    </submittedName>
</protein>
<feature type="compositionally biased region" description="Polar residues" evidence="7">
    <location>
        <begin position="1148"/>
        <end position="1157"/>
    </location>
</feature>
<evidence type="ECO:0000313" key="9">
    <source>
        <dbReference type="EMBL" id="SPO02149.1"/>
    </source>
</evidence>
<comment type="caution">
    <text evidence="9">The sequence shown here is derived from an EMBL/GenBank/DDBJ whole genome shotgun (WGS) entry which is preliminary data.</text>
</comment>
<keyword evidence="10" id="KW-1185">Reference proteome</keyword>
<feature type="compositionally biased region" description="Basic residues" evidence="7">
    <location>
        <begin position="1672"/>
        <end position="1681"/>
    </location>
</feature>
<feature type="compositionally biased region" description="Polar residues" evidence="7">
    <location>
        <begin position="1467"/>
        <end position="1481"/>
    </location>
</feature>
<keyword evidence="4" id="KW-0779">Telomere</keyword>
<proteinExistence type="predicted"/>
<dbReference type="GO" id="GO:0005634">
    <property type="term" value="C:nucleus"/>
    <property type="evidence" value="ECO:0007669"/>
    <property type="project" value="UniProtKB-SubCell"/>
</dbReference>
<feature type="compositionally biased region" description="Basic and acidic residues" evidence="7">
    <location>
        <begin position="1343"/>
        <end position="1362"/>
    </location>
</feature>
<feature type="compositionally biased region" description="Low complexity" evidence="7">
    <location>
        <begin position="1423"/>
        <end position="1434"/>
    </location>
</feature>
<sequence length="1749" mass="194970">MSVQALESLPHRPPTPPREPNHDSMGDVNLQPTLARPLLDHRLSLHTPPSGVHSPTSTAAHSILSSGRSGKNVAFASLTECKEAPSYDAENRATPPSGPLVPSAKSSKPRKGILKPSLSHNTLDISFESPNGVRSLVDMLDSSLRKLAGDDLADKTDAYDILHRSLMASNNLPDRVALRDRMPRFTEYIQRDITTSPLHSSLAIHALKFLLTILHFPGVSSSFTTEFSTFMIDHCIRSFEDSSIPKDVTRHLLQVVAQQNFSHRVMNSERVTRLLTSLSTIENHVTGKSIIHSRIMIYRRLMKQCKSAMVVHTGWLRDLITDTLSTTKDIRGAAIVFGFEAAAEVGKDKQVSKKLAELFRSTDNSQEPGDKPESEDKREYIDLYIERLRAMLRSRQDAFSVPRIWSVVLLLLRGIQLDKWQSLNPWLHVIQQCFNTSDMQTRQEANYAWNRFVYVLHFEEASFSKLIKSQTLCQPVCSQWKRKTNPTKTDEGFQAAIFGSACNLFYYMFRPGISHDQLSRYWEKGLKPVIQQLCAPGQGDDRYDQAICILTNLFDVTTGRQWVQDRALTNPLADASDLPALEPKWLRRNAGKVFQLVQPILERRFGDLADTTSSLSKMWQTLITSVSSAASKEIKVSSETTEFVSQVLASLSALWKRGVTEGAEGQDADKQRAIFLASTRQFVTVVVTAFGALPFTEKQQERKLRGKQDVPTPSSTPSHQSPKTGGVAMMPLHHLFSILSSIPDGVQDDEAFSDFFESVFKPFFRTKNPKASSALAQEMLNWDPVDSTCPYGPWVMVANTVKIALAQGQSQNESSLGIPSSNEVPVGREYRGLCRILERGLKSTPNLPWEHWLALLDNLEARVSEEMGDAGRALAVVEPLAKMIFDHVTTPGSSLTRNAVHAATALLLLGKQPRDRQAVDVARRRLWGTAGAKSASFDPFDNLYKLSNFVMQELYKNLDSPDLGDLAVPFMDDLETFISECNVSLVMRSISILLDGLVFWVKDDELRLSSRQATETAIAAKKLWDRVCGIISSVESPTMINLESLERLFCAAFQSKHRHVVSSMATLWNHLFHNAEEIAYPDELKATLMAIRPMVDIALPGVEDSSEESAAAAQQHAFIGSQDDMDALNISPTKSSRSEGARLMPSGLSFTPSATSLRSDESNAGAPRVPAKNQTKPKLRHEDSQIQFEPVKSTSRDEDESQVLTERQMEVRERQRGQDMLYDMRSSSPVGQDVLPDQDVPSSPPQCPEASDETPKKRTPVVQSTYDDYINTTPTPRRGQMLPLVPDVEMSDPPSSPPEFSKVRRYPLVPEIQTRSRGEDVNWEYTSSPISGSPLPPRMLPPHQDEKQRQELEEGSESKAAEDDAEDAVIADSFAMEVVPSSAPTENEREQAGEVAEAEEAPQSTPPRQQTRTPRRSTRMSVQSTPTTPQQQTSARRFADSPRSENDEFVDALTSPREGAAAKAQNPAPNSSRHSGDTSFALSEEAERSMIRLAEEMEARHNESSKKPPPQEVQRRTRSSKVDTDCITVKTDDGEEEEEEVAVQTPRRRGERVIPSTPNVETPSRPASRKSTSGGRKRKRGTGTRQDEATTKRRRSSQRMDDACSANSSPSLRKRKGAQSQEEEEAQSQLLSEHMAASNRSRLSPELGEDTNHSMSTDIEVADVEAPETRRRSPRKAKASRRASESRAATSDSSSRIKKPANKIVRNLKKALEGMRKATISREDMLTIEDIFVDIKRELYEAERRGRQG</sequence>
<evidence type="ECO:0000256" key="4">
    <source>
        <dbReference type="ARBA" id="ARBA00022895"/>
    </source>
</evidence>
<feature type="compositionally biased region" description="Basic and acidic residues" evidence="7">
    <location>
        <begin position="1437"/>
        <end position="1446"/>
    </location>
</feature>
<feature type="compositionally biased region" description="Low complexity" evidence="7">
    <location>
        <begin position="711"/>
        <end position="724"/>
    </location>
</feature>
<evidence type="ECO:0000256" key="1">
    <source>
        <dbReference type="ARBA" id="ARBA00004123"/>
    </source>
</evidence>
<feature type="domain" description="Telomere-associated protein Rif1 N-terminal" evidence="8">
    <location>
        <begin position="147"/>
        <end position="524"/>
    </location>
</feature>
<evidence type="ECO:0000256" key="6">
    <source>
        <dbReference type="ARBA" id="ARBA00023306"/>
    </source>
</evidence>
<evidence type="ECO:0000256" key="7">
    <source>
        <dbReference type="SAM" id="MobiDB-lite"/>
    </source>
</evidence>
<feature type="region of interest" description="Disordered" evidence="7">
    <location>
        <begin position="699"/>
        <end position="725"/>
    </location>
</feature>
<feature type="region of interest" description="Disordered" evidence="7">
    <location>
        <begin position="1123"/>
        <end position="1702"/>
    </location>
</feature>
<evidence type="ECO:0000256" key="2">
    <source>
        <dbReference type="ARBA" id="ARBA00004574"/>
    </source>
</evidence>
<reference evidence="9" key="1">
    <citation type="submission" date="2018-03" db="EMBL/GenBank/DDBJ databases">
        <authorList>
            <person name="Guldener U."/>
        </authorList>
    </citation>
    <scope>NUCLEOTIDE SEQUENCE</scope>
</reference>
<evidence type="ECO:0000259" key="8">
    <source>
        <dbReference type="Pfam" id="PF12231"/>
    </source>
</evidence>
<keyword evidence="6" id="KW-0131">Cell cycle</keyword>
<evidence type="ECO:0000256" key="5">
    <source>
        <dbReference type="ARBA" id="ARBA00023242"/>
    </source>
</evidence>
<feature type="compositionally biased region" description="Polar residues" evidence="7">
    <location>
        <begin position="53"/>
        <end position="66"/>
    </location>
</feature>
<dbReference type="GO" id="GO:0000723">
    <property type="term" value="P:telomere maintenance"/>
    <property type="evidence" value="ECO:0007669"/>
    <property type="project" value="TreeGrafter"/>
</dbReference>
<feature type="compositionally biased region" description="Polar residues" evidence="7">
    <location>
        <begin position="1261"/>
        <end position="1275"/>
    </location>
</feature>
<keyword evidence="5" id="KW-0539">Nucleus</keyword>
<organism evidence="9 10">
    <name type="scientific">Cephalotrichum gorgonifer</name>
    <dbReference type="NCBI Taxonomy" id="2041049"/>
    <lineage>
        <taxon>Eukaryota</taxon>
        <taxon>Fungi</taxon>
        <taxon>Dikarya</taxon>
        <taxon>Ascomycota</taxon>
        <taxon>Pezizomycotina</taxon>
        <taxon>Sordariomycetes</taxon>
        <taxon>Hypocreomycetidae</taxon>
        <taxon>Microascales</taxon>
        <taxon>Microascaceae</taxon>
        <taxon>Cephalotrichum</taxon>
    </lineage>
</organism>
<feature type="region of interest" description="Disordered" evidence="7">
    <location>
        <begin position="1"/>
        <end position="66"/>
    </location>
</feature>